<dbReference type="AlphaFoldDB" id="A0A9J2PKU6"/>
<reference evidence="2" key="1">
    <citation type="submission" date="2023-03" db="UniProtKB">
        <authorList>
            <consortium name="WormBaseParasite"/>
        </authorList>
    </citation>
    <scope>IDENTIFICATION</scope>
</reference>
<keyword evidence="1" id="KW-1185">Reference proteome</keyword>
<sequence length="66" mass="7786">MIQKTPMTLHSSAQKLFRYHVTYAIRLLSNKQLYHFMDRITIAEVYSINRWLTSISVRILEGNASE</sequence>
<dbReference type="WBParaSite" id="ALUE_0001067001-mRNA-1">
    <property type="protein sequence ID" value="ALUE_0001067001-mRNA-1"/>
    <property type="gene ID" value="ALUE_0001067001"/>
</dbReference>
<accession>A0A9J2PKU6</accession>
<name>A0A9J2PKU6_ASCLU</name>
<evidence type="ECO:0000313" key="1">
    <source>
        <dbReference type="Proteomes" id="UP000036681"/>
    </source>
</evidence>
<organism evidence="1 2">
    <name type="scientific">Ascaris lumbricoides</name>
    <name type="common">Giant roundworm</name>
    <dbReference type="NCBI Taxonomy" id="6252"/>
    <lineage>
        <taxon>Eukaryota</taxon>
        <taxon>Metazoa</taxon>
        <taxon>Ecdysozoa</taxon>
        <taxon>Nematoda</taxon>
        <taxon>Chromadorea</taxon>
        <taxon>Rhabditida</taxon>
        <taxon>Spirurina</taxon>
        <taxon>Ascaridomorpha</taxon>
        <taxon>Ascaridoidea</taxon>
        <taxon>Ascarididae</taxon>
        <taxon>Ascaris</taxon>
    </lineage>
</organism>
<protein>
    <submittedName>
        <fullName evidence="2">Uncharacterized protein</fullName>
    </submittedName>
</protein>
<evidence type="ECO:0000313" key="2">
    <source>
        <dbReference type="WBParaSite" id="ALUE_0001067001-mRNA-1"/>
    </source>
</evidence>
<dbReference type="Proteomes" id="UP000036681">
    <property type="component" value="Unplaced"/>
</dbReference>
<proteinExistence type="predicted"/>